<dbReference type="InterPro" id="IPR020084">
    <property type="entry name" value="NUDIX_hydrolase_CS"/>
</dbReference>
<reference evidence="5 6" key="1">
    <citation type="submission" date="2019-03" db="EMBL/GenBank/DDBJ databases">
        <title>Genomic Encyclopedia of Type Strains, Phase IV (KMG-IV): sequencing the most valuable type-strain genomes for metagenomic binning, comparative biology and taxonomic classification.</title>
        <authorList>
            <person name="Goeker M."/>
        </authorList>
    </citation>
    <scope>NUCLEOTIDE SEQUENCE [LARGE SCALE GENOMIC DNA]</scope>
    <source>
        <strain evidence="5 6">DSM 28559</strain>
    </source>
</reference>
<dbReference type="Gene3D" id="2.60.120.10">
    <property type="entry name" value="Jelly Rolls"/>
    <property type="match status" value="1"/>
</dbReference>
<comment type="caution">
    <text evidence="5">The sequence shown here is derived from an EMBL/GenBank/DDBJ whole genome shotgun (WGS) entry which is preliminary data.</text>
</comment>
<dbReference type="InterPro" id="IPR014710">
    <property type="entry name" value="RmlC-like_jellyroll"/>
</dbReference>
<dbReference type="InterPro" id="IPR000086">
    <property type="entry name" value="NUDIX_hydrolase_dom"/>
</dbReference>
<evidence type="ECO:0000313" key="5">
    <source>
        <dbReference type="EMBL" id="TCO85310.1"/>
    </source>
</evidence>
<dbReference type="AlphaFoldDB" id="A0A4R2LNG1"/>
<dbReference type="InterPro" id="IPR015797">
    <property type="entry name" value="NUDIX_hydrolase-like_dom_sf"/>
</dbReference>
<dbReference type="InterPro" id="IPR011051">
    <property type="entry name" value="RmlC_Cupin_sf"/>
</dbReference>
<dbReference type="PROSITE" id="PS00893">
    <property type="entry name" value="NUDIX_BOX"/>
    <property type="match status" value="1"/>
</dbReference>
<dbReference type="Gene3D" id="3.90.79.10">
    <property type="entry name" value="Nucleoside Triphosphate Pyrophosphohydrolase"/>
    <property type="match status" value="1"/>
</dbReference>
<dbReference type="InterPro" id="IPR020476">
    <property type="entry name" value="Nudix_hydrolase"/>
</dbReference>
<comment type="similarity">
    <text evidence="3">Belongs to the Nudix hydrolase family.</text>
</comment>
<dbReference type="SUPFAM" id="SSF51182">
    <property type="entry name" value="RmlC-like cupins"/>
    <property type="match status" value="1"/>
</dbReference>
<keyword evidence="2 3" id="KW-0378">Hydrolase</keyword>
<dbReference type="GO" id="GO:0016787">
    <property type="term" value="F:hydrolase activity"/>
    <property type="evidence" value="ECO:0007669"/>
    <property type="project" value="UniProtKB-KW"/>
</dbReference>
<evidence type="ECO:0000259" key="4">
    <source>
        <dbReference type="PROSITE" id="PS51462"/>
    </source>
</evidence>
<gene>
    <name evidence="5" type="ORF">EV212_10331</name>
</gene>
<dbReference type="RefSeq" id="WP_132089399.1">
    <property type="nucleotide sequence ID" value="NZ_JANKAQ010000003.1"/>
</dbReference>
<dbReference type="CDD" id="cd02208">
    <property type="entry name" value="cupin_RmlC-like"/>
    <property type="match status" value="1"/>
</dbReference>
<comment type="cofactor">
    <cofactor evidence="1">
        <name>Mg(2+)</name>
        <dbReference type="ChEBI" id="CHEBI:18420"/>
    </cofactor>
</comment>
<keyword evidence="6" id="KW-1185">Reference proteome</keyword>
<evidence type="ECO:0000256" key="1">
    <source>
        <dbReference type="ARBA" id="ARBA00001946"/>
    </source>
</evidence>
<organism evidence="5 6">
    <name type="scientific">Frisingicoccus caecimuris</name>
    <dbReference type="NCBI Taxonomy" id="1796636"/>
    <lineage>
        <taxon>Bacteria</taxon>
        <taxon>Bacillati</taxon>
        <taxon>Bacillota</taxon>
        <taxon>Clostridia</taxon>
        <taxon>Lachnospirales</taxon>
        <taxon>Lachnospiraceae</taxon>
        <taxon>Frisingicoccus</taxon>
    </lineage>
</organism>
<accession>A0A4R2LNG1</accession>
<proteinExistence type="inferred from homology"/>
<dbReference type="PANTHER" id="PTHR43046">
    <property type="entry name" value="GDP-MANNOSE MANNOSYL HYDROLASE"/>
    <property type="match status" value="1"/>
</dbReference>
<dbReference type="OrthoDB" id="9787476at2"/>
<sequence length="298" mass="34268">MGKIVKIENEAIKKSLESTTRQYFVGNLSKPQEIKFVRDERLEIGVSSYPDYKYEPTHVHDIATEYQYMISGWTEYMDVDTGKIYEFRKGDFYAILPGTAYAQRVKSGTNILFIKTPSINDKQLVEITAEQEKWLTERMKTVRTDFFYCKDAPAANSIKPAAAVAILNQKKELLMLHRKDNKKWTMPGGTLEFGESMVDCALREVKEECGLIVEIKDIIGTYTDPNIRVAYSDGEVRQEFTIVYYGETRGLEVKLDEESSNFVWMPLDEVMRLPLADSQKRRIKDVITYLETGNKALG</sequence>
<dbReference type="EMBL" id="SLXA01000003">
    <property type="protein sequence ID" value="TCO85310.1"/>
    <property type="molecule type" value="Genomic_DNA"/>
</dbReference>
<evidence type="ECO:0000313" key="6">
    <source>
        <dbReference type="Proteomes" id="UP000295711"/>
    </source>
</evidence>
<dbReference type="PRINTS" id="PR00502">
    <property type="entry name" value="NUDIXFAMILY"/>
</dbReference>
<dbReference type="PROSITE" id="PS51462">
    <property type="entry name" value="NUDIX"/>
    <property type="match status" value="1"/>
</dbReference>
<feature type="domain" description="Nudix hydrolase" evidence="4">
    <location>
        <begin position="157"/>
        <end position="288"/>
    </location>
</feature>
<evidence type="ECO:0000256" key="2">
    <source>
        <dbReference type="ARBA" id="ARBA00022801"/>
    </source>
</evidence>
<evidence type="ECO:0000256" key="3">
    <source>
        <dbReference type="RuleBase" id="RU003476"/>
    </source>
</evidence>
<dbReference type="Pfam" id="PF00293">
    <property type="entry name" value="NUDIX"/>
    <property type="match status" value="1"/>
</dbReference>
<dbReference type="SUPFAM" id="SSF55811">
    <property type="entry name" value="Nudix"/>
    <property type="match status" value="1"/>
</dbReference>
<name>A0A4R2LNG1_9FIRM</name>
<dbReference type="Proteomes" id="UP000295711">
    <property type="component" value="Unassembled WGS sequence"/>
</dbReference>
<dbReference type="PANTHER" id="PTHR43046:SF14">
    <property type="entry name" value="MUTT_NUDIX FAMILY PROTEIN"/>
    <property type="match status" value="1"/>
</dbReference>
<protein>
    <submittedName>
        <fullName evidence="5">ADP-ribose pyrophosphatase YjhB (NUDIX family)</fullName>
    </submittedName>
</protein>